<dbReference type="PANTHER" id="PTHR38503">
    <property type="entry name" value="SMALL INTEGRAL MEMBRANE PROTEIN 1"/>
    <property type="match status" value="1"/>
</dbReference>
<feature type="transmembrane region" description="Helical" evidence="1">
    <location>
        <begin position="57"/>
        <end position="82"/>
    </location>
</feature>
<proteinExistence type="predicted"/>
<dbReference type="Proteomes" id="UP000694395">
    <property type="component" value="Chromosome 16"/>
</dbReference>
<keyword evidence="1" id="KW-0472">Membrane</keyword>
<reference evidence="2" key="3">
    <citation type="submission" date="2025-09" db="UniProtKB">
        <authorList>
            <consortium name="Ensembl"/>
        </authorList>
    </citation>
    <scope>IDENTIFICATION</scope>
</reference>
<dbReference type="Pfam" id="PF15875">
    <property type="entry name" value="DUF4731"/>
    <property type="match status" value="1"/>
</dbReference>
<evidence type="ECO:0000256" key="1">
    <source>
        <dbReference type="SAM" id="Phobius"/>
    </source>
</evidence>
<sequence>MTSETDPNTAGVQYNRWNEDNINLNVAGTVITGHMYYMTCSAYQRLYNRVCTGTLGVAIKVAGALAALVAVYILGYLIGYYAHKC</sequence>
<evidence type="ECO:0000313" key="2">
    <source>
        <dbReference type="Ensembl" id="ENSOMYP00000130103.1"/>
    </source>
</evidence>
<evidence type="ECO:0008006" key="4">
    <source>
        <dbReference type="Google" id="ProtNLM"/>
    </source>
</evidence>
<keyword evidence="1" id="KW-1133">Transmembrane helix</keyword>
<dbReference type="AlphaFoldDB" id="A0A8K9XAB6"/>
<reference evidence="2" key="1">
    <citation type="submission" date="2020-07" db="EMBL/GenBank/DDBJ databases">
        <title>A long reads based de novo assembly of the rainbow trout Arlee double haploid line genome.</title>
        <authorList>
            <person name="Gao G."/>
            <person name="Palti Y."/>
        </authorList>
    </citation>
    <scope>NUCLEOTIDE SEQUENCE [LARGE SCALE GENOMIC DNA]</scope>
</reference>
<evidence type="ECO:0000313" key="3">
    <source>
        <dbReference type="Proteomes" id="UP000694395"/>
    </source>
</evidence>
<protein>
    <recommendedName>
        <fullName evidence="4">Small integral membrane protein 1</fullName>
    </recommendedName>
</protein>
<name>A0A8K9XAB6_ONCMY</name>
<dbReference type="GeneTree" id="ENSGT01030000235198"/>
<accession>A0A8K9XAB6</accession>
<organism evidence="2 3">
    <name type="scientific">Oncorhynchus mykiss</name>
    <name type="common">Rainbow trout</name>
    <name type="synonym">Salmo gairdneri</name>
    <dbReference type="NCBI Taxonomy" id="8022"/>
    <lineage>
        <taxon>Eukaryota</taxon>
        <taxon>Metazoa</taxon>
        <taxon>Chordata</taxon>
        <taxon>Craniata</taxon>
        <taxon>Vertebrata</taxon>
        <taxon>Euteleostomi</taxon>
        <taxon>Actinopterygii</taxon>
        <taxon>Neopterygii</taxon>
        <taxon>Teleostei</taxon>
        <taxon>Protacanthopterygii</taxon>
        <taxon>Salmoniformes</taxon>
        <taxon>Salmonidae</taxon>
        <taxon>Salmoninae</taxon>
        <taxon>Oncorhynchus</taxon>
    </lineage>
</organism>
<keyword evidence="3" id="KW-1185">Reference proteome</keyword>
<dbReference type="Ensembl" id="ENSOMYT00000159037.1">
    <property type="protein sequence ID" value="ENSOMYP00000130103.1"/>
    <property type="gene ID" value="ENSOMYG00000068694.1"/>
</dbReference>
<dbReference type="InterPro" id="IPR031744">
    <property type="entry name" value="SMIM1"/>
</dbReference>
<keyword evidence="1" id="KW-0812">Transmembrane</keyword>
<dbReference type="PANTHER" id="PTHR38503:SF1">
    <property type="entry name" value="SMALL INTEGRAL MEMBRANE PROTEIN 1"/>
    <property type="match status" value="1"/>
</dbReference>
<reference evidence="2" key="2">
    <citation type="submission" date="2025-08" db="UniProtKB">
        <authorList>
            <consortium name="Ensembl"/>
        </authorList>
    </citation>
    <scope>IDENTIFICATION</scope>
</reference>